<reference evidence="2 3" key="1">
    <citation type="journal article" date="2020" name="Nature">
        <title>Six reference-quality genomes reveal evolution of bat adaptations.</title>
        <authorList>
            <person name="Jebb D."/>
            <person name="Huang Z."/>
            <person name="Pippel M."/>
            <person name="Hughes G.M."/>
            <person name="Lavrichenko K."/>
            <person name="Devanna P."/>
            <person name="Winkler S."/>
            <person name="Jermiin L.S."/>
            <person name="Skirmuntt E.C."/>
            <person name="Katzourakis A."/>
            <person name="Burkitt-Gray L."/>
            <person name="Ray D.A."/>
            <person name="Sullivan K.A.M."/>
            <person name="Roscito J.G."/>
            <person name="Kirilenko B.M."/>
            <person name="Davalos L.M."/>
            <person name="Corthals A.P."/>
            <person name="Power M.L."/>
            <person name="Jones G."/>
            <person name="Ransome R.D."/>
            <person name="Dechmann D.K.N."/>
            <person name="Locatelli A.G."/>
            <person name="Puechmaille S.J."/>
            <person name="Fedrigo O."/>
            <person name="Jarvis E.D."/>
            <person name="Hiller M."/>
            <person name="Vernes S.C."/>
            <person name="Myers E.W."/>
            <person name="Teeling E.C."/>
        </authorList>
    </citation>
    <scope>NUCLEOTIDE SEQUENCE [LARGE SCALE GENOMIC DNA]</scope>
    <source>
        <strain evidence="2">Bat1K_MPI-CBG_1</strain>
    </source>
</reference>
<dbReference type="AlphaFoldDB" id="A0A834ANS5"/>
<sequence>MLDAAPATALFCLRDGHPCLQWAVCPGWGWVTLGRGHREWSEGSSEACPPPEAAGVLMSGKASRSEESQDGNVPSTATRAHTHRHTPRALALGAGVVQRSRDVSGAATLLLLPTAGCGFPGLSALWLPVP</sequence>
<comment type="caution">
    <text evidence="2">The sequence shown here is derived from an EMBL/GenBank/DDBJ whole genome shotgun (WGS) entry which is preliminary data.</text>
</comment>
<dbReference type="Proteomes" id="UP000664940">
    <property type="component" value="Unassembled WGS sequence"/>
</dbReference>
<evidence type="ECO:0000313" key="3">
    <source>
        <dbReference type="Proteomes" id="UP000664940"/>
    </source>
</evidence>
<evidence type="ECO:0000313" key="2">
    <source>
        <dbReference type="EMBL" id="KAF6114803.1"/>
    </source>
</evidence>
<organism evidence="2 3">
    <name type="scientific">Phyllostomus discolor</name>
    <name type="common">pale spear-nosed bat</name>
    <dbReference type="NCBI Taxonomy" id="89673"/>
    <lineage>
        <taxon>Eukaryota</taxon>
        <taxon>Metazoa</taxon>
        <taxon>Chordata</taxon>
        <taxon>Craniata</taxon>
        <taxon>Vertebrata</taxon>
        <taxon>Euteleostomi</taxon>
        <taxon>Mammalia</taxon>
        <taxon>Eutheria</taxon>
        <taxon>Laurasiatheria</taxon>
        <taxon>Chiroptera</taxon>
        <taxon>Yangochiroptera</taxon>
        <taxon>Phyllostomidae</taxon>
        <taxon>Phyllostominae</taxon>
        <taxon>Phyllostomus</taxon>
    </lineage>
</organism>
<evidence type="ECO:0000256" key="1">
    <source>
        <dbReference type="SAM" id="MobiDB-lite"/>
    </source>
</evidence>
<name>A0A834ANS5_9CHIR</name>
<proteinExistence type="predicted"/>
<accession>A0A834ANS5</accession>
<dbReference type="EMBL" id="JABVXQ010000004">
    <property type="protein sequence ID" value="KAF6114803.1"/>
    <property type="molecule type" value="Genomic_DNA"/>
</dbReference>
<feature type="region of interest" description="Disordered" evidence="1">
    <location>
        <begin position="40"/>
        <end position="90"/>
    </location>
</feature>
<gene>
    <name evidence="2" type="ORF">HJG60_010729</name>
</gene>
<protein>
    <submittedName>
        <fullName evidence="2">Uncharacterized protein</fullName>
    </submittedName>
</protein>